<evidence type="ECO:0000256" key="2">
    <source>
        <dbReference type="ARBA" id="ARBA00022801"/>
    </source>
</evidence>
<dbReference type="Proteomes" id="UP000762703">
    <property type="component" value="Unassembled WGS sequence"/>
</dbReference>
<dbReference type="RefSeq" id="WP_303737897.1">
    <property type="nucleotide sequence ID" value="NZ_SUTE01000095.1"/>
</dbReference>
<keyword evidence="1" id="KW-0479">Metal-binding</keyword>
<keyword evidence="4" id="KW-0255">Endonuclease</keyword>
<sequence length="135" mass="15652">MSNIQKPDSDITTIIGHIQKGGKIQPFLKDIFLIKLNVAGLDYIDNIDEIFSKIRVGDRLELIREASNEYDKHAILVKYHGEKIGYVPRKDNYVLSKLMDGGKHLYGVVDSFGVDEVYENYEFRFVNFKIFLNDY</sequence>
<dbReference type="Pfam" id="PF08797">
    <property type="entry name" value="HIRAN"/>
    <property type="match status" value="1"/>
</dbReference>
<evidence type="ECO:0000313" key="5">
    <source>
        <dbReference type="Proteomes" id="UP000762703"/>
    </source>
</evidence>
<comment type="caution">
    <text evidence="4">The sequence shown here is derived from an EMBL/GenBank/DDBJ whole genome shotgun (WGS) entry which is preliminary data.</text>
</comment>
<evidence type="ECO:0000256" key="1">
    <source>
        <dbReference type="ARBA" id="ARBA00022723"/>
    </source>
</evidence>
<dbReference type="GO" id="GO:0004519">
    <property type="term" value="F:endonuclease activity"/>
    <property type="evidence" value="ECO:0007669"/>
    <property type="project" value="UniProtKB-KW"/>
</dbReference>
<evidence type="ECO:0000259" key="3">
    <source>
        <dbReference type="SMART" id="SM00910"/>
    </source>
</evidence>
<name>A0A8T3VDN5_9EURY</name>
<gene>
    <name evidence="4" type="ORF">E7Z73_10965</name>
</gene>
<organism evidence="4 5">
    <name type="scientific">Methanobrevibacter millerae</name>
    <dbReference type="NCBI Taxonomy" id="230361"/>
    <lineage>
        <taxon>Archaea</taxon>
        <taxon>Methanobacteriati</taxon>
        <taxon>Methanobacteriota</taxon>
        <taxon>Methanomada group</taxon>
        <taxon>Methanobacteria</taxon>
        <taxon>Methanobacteriales</taxon>
        <taxon>Methanobacteriaceae</taxon>
        <taxon>Methanobrevibacter</taxon>
    </lineage>
</organism>
<proteinExistence type="predicted"/>
<reference evidence="4" key="1">
    <citation type="submission" date="2019-04" db="EMBL/GenBank/DDBJ databases">
        <title>Evolution of Biomass-Degrading Anaerobic Consortia Revealed by Metagenomics.</title>
        <authorList>
            <person name="Peng X."/>
        </authorList>
    </citation>
    <scope>NUCLEOTIDE SEQUENCE</scope>
    <source>
        <strain evidence="4">SIG12</strain>
    </source>
</reference>
<dbReference type="SMART" id="SM00910">
    <property type="entry name" value="HIRAN"/>
    <property type="match status" value="1"/>
</dbReference>
<keyword evidence="4" id="KW-0540">Nuclease</keyword>
<keyword evidence="2" id="KW-0378">Hydrolase</keyword>
<dbReference type="Gene3D" id="3.30.70.2330">
    <property type="match status" value="1"/>
</dbReference>
<dbReference type="AlphaFoldDB" id="A0A8T3VDN5"/>
<evidence type="ECO:0000313" key="4">
    <source>
        <dbReference type="EMBL" id="MBE6506229.1"/>
    </source>
</evidence>
<dbReference type="EMBL" id="SUTE01000095">
    <property type="protein sequence ID" value="MBE6506229.1"/>
    <property type="molecule type" value="Genomic_DNA"/>
</dbReference>
<protein>
    <submittedName>
        <fullName evidence="4">Restriction endonuclease</fullName>
    </submittedName>
</protein>
<dbReference type="GO" id="GO:0016818">
    <property type="term" value="F:hydrolase activity, acting on acid anhydrides, in phosphorus-containing anhydrides"/>
    <property type="evidence" value="ECO:0007669"/>
    <property type="project" value="InterPro"/>
</dbReference>
<feature type="domain" description="HIRAN" evidence="3">
    <location>
        <begin position="31"/>
        <end position="132"/>
    </location>
</feature>
<accession>A0A8T3VDN5</accession>
<dbReference type="GO" id="GO:0008270">
    <property type="term" value="F:zinc ion binding"/>
    <property type="evidence" value="ECO:0007669"/>
    <property type="project" value="InterPro"/>
</dbReference>
<dbReference type="GO" id="GO:0003676">
    <property type="term" value="F:nucleic acid binding"/>
    <property type="evidence" value="ECO:0007669"/>
    <property type="project" value="InterPro"/>
</dbReference>
<dbReference type="InterPro" id="IPR014905">
    <property type="entry name" value="HIRAN"/>
</dbReference>